<dbReference type="AlphaFoldDB" id="A0A5B7JA72"/>
<protein>
    <submittedName>
        <fullName evidence="2">Uncharacterized protein</fullName>
    </submittedName>
</protein>
<evidence type="ECO:0000313" key="2">
    <source>
        <dbReference type="EMBL" id="MPC91719.1"/>
    </source>
</evidence>
<dbReference type="Proteomes" id="UP000324222">
    <property type="component" value="Unassembled WGS sequence"/>
</dbReference>
<evidence type="ECO:0000313" key="3">
    <source>
        <dbReference type="Proteomes" id="UP000324222"/>
    </source>
</evidence>
<reference evidence="2 3" key="1">
    <citation type="submission" date="2019-05" db="EMBL/GenBank/DDBJ databases">
        <title>Another draft genome of Portunus trituberculatus and its Hox gene families provides insights of decapod evolution.</title>
        <authorList>
            <person name="Jeong J.-H."/>
            <person name="Song I."/>
            <person name="Kim S."/>
            <person name="Choi T."/>
            <person name="Kim D."/>
            <person name="Ryu S."/>
            <person name="Kim W."/>
        </authorList>
    </citation>
    <scope>NUCLEOTIDE SEQUENCE [LARGE SCALE GENOMIC DNA]</scope>
    <source>
        <tissue evidence="2">Muscle</tissue>
    </source>
</reference>
<keyword evidence="3" id="KW-1185">Reference proteome</keyword>
<gene>
    <name evidence="2" type="ORF">E2C01_086775</name>
</gene>
<comment type="caution">
    <text evidence="2">The sequence shown here is derived from an EMBL/GenBank/DDBJ whole genome shotgun (WGS) entry which is preliminary data.</text>
</comment>
<name>A0A5B7JA72_PORTR</name>
<sequence length="93" mass="9838">MKQNSNITKFRIHLSADKPQAVTGKVTYGASGGRTSSAELLPRRGQASAPPRGTAIRNNHARIINHSGLTKQVPDSAGRHRDTHTAALSSANA</sequence>
<accession>A0A5B7JA72</accession>
<evidence type="ECO:0000256" key="1">
    <source>
        <dbReference type="SAM" id="MobiDB-lite"/>
    </source>
</evidence>
<feature type="region of interest" description="Disordered" evidence="1">
    <location>
        <begin position="29"/>
        <end position="54"/>
    </location>
</feature>
<proteinExistence type="predicted"/>
<dbReference type="EMBL" id="VSRR010088743">
    <property type="protein sequence ID" value="MPC91719.1"/>
    <property type="molecule type" value="Genomic_DNA"/>
</dbReference>
<organism evidence="2 3">
    <name type="scientific">Portunus trituberculatus</name>
    <name type="common">Swimming crab</name>
    <name type="synonym">Neptunus trituberculatus</name>
    <dbReference type="NCBI Taxonomy" id="210409"/>
    <lineage>
        <taxon>Eukaryota</taxon>
        <taxon>Metazoa</taxon>
        <taxon>Ecdysozoa</taxon>
        <taxon>Arthropoda</taxon>
        <taxon>Crustacea</taxon>
        <taxon>Multicrustacea</taxon>
        <taxon>Malacostraca</taxon>
        <taxon>Eumalacostraca</taxon>
        <taxon>Eucarida</taxon>
        <taxon>Decapoda</taxon>
        <taxon>Pleocyemata</taxon>
        <taxon>Brachyura</taxon>
        <taxon>Eubrachyura</taxon>
        <taxon>Portunoidea</taxon>
        <taxon>Portunidae</taxon>
        <taxon>Portuninae</taxon>
        <taxon>Portunus</taxon>
    </lineage>
</organism>
<feature type="region of interest" description="Disordered" evidence="1">
    <location>
        <begin position="68"/>
        <end position="93"/>
    </location>
</feature>